<keyword evidence="3" id="KW-1185">Reference proteome</keyword>
<dbReference type="GeneID" id="74568696"/>
<keyword evidence="1" id="KW-1133">Transmembrane helix</keyword>
<protein>
    <submittedName>
        <fullName evidence="2">Uncharacterized protein</fullName>
    </submittedName>
</protein>
<evidence type="ECO:0000313" key="2">
    <source>
        <dbReference type="EMBL" id="BBL45897.1"/>
    </source>
</evidence>
<proteinExistence type="predicted"/>
<dbReference type="AlphaFoldDB" id="A0A915WT60"/>
<sequence>MRSFNITIFIELVILIIIMYFLLTSNFYSVYYTRGYIKDDLYSSLISINYQDLNNTIQLNSSLYQIVSSILPYYYVEIDNITYFYNIPLNQTDQGIEDFFILNGTIYYVNIYWK</sequence>
<name>A0A915WT60_9ARCH</name>
<evidence type="ECO:0000256" key="1">
    <source>
        <dbReference type="SAM" id="Phobius"/>
    </source>
</evidence>
<feature type="transmembrane region" description="Helical" evidence="1">
    <location>
        <begin position="6"/>
        <end position="28"/>
    </location>
</feature>
<keyword evidence="1" id="KW-0812">Transmembrane</keyword>
<gene>
    <name evidence="2" type="ORF">MJ1_0758</name>
</gene>
<accession>A0A915WT60</accession>
<dbReference type="EMBL" id="AP019769">
    <property type="protein sequence ID" value="BBL45897.1"/>
    <property type="molecule type" value="Genomic_DNA"/>
</dbReference>
<reference evidence="3" key="1">
    <citation type="journal article" date="2022" name="Int. J. Syst. Evol. Microbiol.">
        <title>Nanobdella aerobiophila gen. nov., sp. nov., a thermoacidophilic, obligate ectosymbiotic archaeon, and proposal of Nanobdellaceae fam. nov., Nanobdellales ord. nov. and Nanobdellia class. nov.</title>
        <authorList>
            <person name="Kato S."/>
            <person name="Ogasawara A."/>
            <person name="Itoh T."/>
            <person name="Sakai H.D."/>
            <person name="Shimizu M."/>
            <person name="Yuki M."/>
            <person name="Kaneko M."/>
            <person name="Takashina T."/>
            <person name="Ohkuma M."/>
        </authorList>
    </citation>
    <scope>NUCLEOTIDE SEQUENCE [LARGE SCALE GENOMIC DNA]</scope>
    <source>
        <strain evidence="3">MJ1</strain>
    </source>
</reference>
<keyword evidence="1" id="KW-0472">Membrane</keyword>
<organism evidence="2 3">
    <name type="scientific">Nanobdella aerobiophila</name>
    <dbReference type="NCBI Taxonomy" id="2586965"/>
    <lineage>
        <taxon>Archaea</taxon>
        <taxon>Nanobdellota</taxon>
        <taxon>Nanobdellia</taxon>
        <taxon>Nanobdellales</taxon>
        <taxon>Nanobdellaceae</taxon>
        <taxon>Nanobdella</taxon>
    </lineage>
</organism>
<dbReference type="KEGG" id="naer:MJ1_0758"/>
<dbReference type="Proteomes" id="UP001055553">
    <property type="component" value="Chromosome"/>
</dbReference>
<dbReference type="RefSeq" id="WP_258393203.1">
    <property type="nucleotide sequence ID" value="NZ_AP019769.1"/>
</dbReference>
<evidence type="ECO:0000313" key="3">
    <source>
        <dbReference type="Proteomes" id="UP001055553"/>
    </source>
</evidence>